<dbReference type="InterPro" id="IPR001497">
    <property type="entry name" value="MethylDNA_cys_MeTrfase_AS"/>
</dbReference>
<dbReference type="HAMAP" id="MF_00772">
    <property type="entry name" value="OGT"/>
    <property type="match status" value="1"/>
</dbReference>
<dbReference type="GO" id="GO:0032259">
    <property type="term" value="P:methylation"/>
    <property type="evidence" value="ECO:0007669"/>
    <property type="project" value="UniProtKB-KW"/>
</dbReference>
<dbReference type="PANTHER" id="PTHR10815">
    <property type="entry name" value="METHYLATED-DNA--PROTEIN-CYSTEINE METHYLTRANSFERASE"/>
    <property type="match status" value="1"/>
</dbReference>
<dbReference type="NCBIfam" id="TIGR00589">
    <property type="entry name" value="ogt"/>
    <property type="match status" value="1"/>
</dbReference>
<evidence type="ECO:0000259" key="11">
    <source>
        <dbReference type="Pfam" id="PF02870"/>
    </source>
</evidence>
<dbReference type="GO" id="GO:0006307">
    <property type="term" value="P:DNA alkylation repair"/>
    <property type="evidence" value="ECO:0007669"/>
    <property type="project" value="UniProtKB-UniRule"/>
</dbReference>
<name>A0A841RED7_9SPIO</name>
<dbReference type="PROSITE" id="PS00374">
    <property type="entry name" value="MGMT"/>
    <property type="match status" value="1"/>
</dbReference>
<evidence type="ECO:0000256" key="7">
    <source>
        <dbReference type="ARBA" id="ARBA00023204"/>
    </source>
</evidence>
<evidence type="ECO:0000256" key="6">
    <source>
        <dbReference type="ARBA" id="ARBA00022763"/>
    </source>
</evidence>
<evidence type="ECO:0000256" key="1">
    <source>
        <dbReference type="ARBA" id="ARBA00001286"/>
    </source>
</evidence>
<evidence type="ECO:0000256" key="2">
    <source>
        <dbReference type="ARBA" id="ARBA00008711"/>
    </source>
</evidence>
<sequence>MNRIIVKTIKIPPGEVILGEYDGKLCLLDWKYRKMRGRIDSRLASCFKASFDEGDCSLFEKTERQLEEYFNGNREVFDIPLITAGTDFQKEVWEALQTIPYGRTESYGELAARMGREKAVRAVAGANGANGISILIPCHRIIAADGSLGGYAGGIPAKKKLLELESQMFLKF</sequence>
<keyword evidence="4 9" id="KW-0489">Methyltransferase</keyword>
<comment type="miscellaneous">
    <text evidence="9">This enzyme catalyzes only one turnover and therefore is not strictly catalytic. According to one definition, an enzyme is a biocatalyst that acts repeatedly and over many reaction cycles.</text>
</comment>
<dbReference type="InterPro" id="IPR014048">
    <property type="entry name" value="MethylDNA_cys_MeTrfase_DNA-bd"/>
</dbReference>
<dbReference type="Gene3D" id="1.10.10.10">
    <property type="entry name" value="Winged helix-like DNA-binding domain superfamily/Winged helix DNA-binding domain"/>
    <property type="match status" value="1"/>
</dbReference>
<dbReference type="SUPFAM" id="SSF46767">
    <property type="entry name" value="Methylated DNA-protein cysteine methyltransferase, C-terminal domain"/>
    <property type="match status" value="1"/>
</dbReference>
<comment type="caution">
    <text evidence="12">The sequence shown here is derived from an EMBL/GenBank/DDBJ whole genome shotgun (WGS) entry which is preliminary data.</text>
</comment>
<dbReference type="RefSeq" id="WP_184747973.1">
    <property type="nucleotide sequence ID" value="NZ_JACHGJ010000007.1"/>
</dbReference>
<protein>
    <recommendedName>
        <fullName evidence="9">Methylated-DNA--protein-cysteine methyltransferase</fullName>
        <ecNumber evidence="9">2.1.1.63</ecNumber>
    </recommendedName>
    <alternativeName>
        <fullName evidence="9">6-O-methylguanine-DNA methyltransferase</fullName>
        <shortName evidence="9">MGMT</shortName>
    </alternativeName>
    <alternativeName>
        <fullName evidence="9">O-6-methylguanine-DNA-alkyltransferase</fullName>
    </alternativeName>
</protein>
<dbReference type="GO" id="GO:0005737">
    <property type="term" value="C:cytoplasm"/>
    <property type="evidence" value="ECO:0007669"/>
    <property type="project" value="UniProtKB-SubCell"/>
</dbReference>
<keyword evidence="6 9" id="KW-0227">DNA damage</keyword>
<organism evidence="12 13">
    <name type="scientific">Spirochaeta isovalerica</name>
    <dbReference type="NCBI Taxonomy" id="150"/>
    <lineage>
        <taxon>Bacteria</taxon>
        <taxon>Pseudomonadati</taxon>
        <taxon>Spirochaetota</taxon>
        <taxon>Spirochaetia</taxon>
        <taxon>Spirochaetales</taxon>
        <taxon>Spirochaetaceae</taxon>
        <taxon>Spirochaeta</taxon>
    </lineage>
</organism>
<gene>
    <name evidence="12" type="ORF">HNR50_003421</name>
</gene>
<accession>A0A841RED7</accession>
<evidence type="ECO:0000256" key="4">
    <source>
        <dbReference type="ARBA" id="ARBA00022603"/>
    </source>
</evidence>
<comment type="subcellular location">
    <subcellularLocation>
        <location evidence="9">Cytoplasm</location>
    </subcellularLocation>
</comment>
<evidence type="ECO:0000313" key="13">
    <source>
        <dbReference type="Proteomes" id="UP000587760"/>
    </source>
</evidence>
<keyword evidence="3 9" id="KW-0963">Cytoplasm</keyword>
<dbReference type="InterPro" id="IPR036217">
    <property type="entry name" value="MethylDNA_cys_MeTrfase_DNAb"/>
</dbReference>
<dbReference type="GO" id="GO:0003908">
    <property type="term" value="F:methylated-DNA-[protein]-cysteine S-methyltransferase activity"/>
    <property type="evidence" value="ECO:0007669"/>
    <property type="project" value="UniProtKB-UniRule"/>
</dbReference>
<dbReference type="FunFam" id="1.10.10.10:FF:000214">
    <property type="entry name" value="Methylated-DNA--protein-cysteine methyltransferase"/>
    <property type="match status" value="1"/>
</dbReference>
<feature type="domain" description="Methylated-DNA-[protein]-cysteine S-methyltransferase DNA binding" evidence="10">
    <location>
        <begin position="87"/>
        <end position="166"/>
    </location>
</feature>
<dbReference type="Pfam" id="PF02870">
    <property type="entry name" value="Methyltransf_1N"/>
    <property type="match status" value="1"/>
</dbReference>
<feature type="domain" description="Methylguanine DNA methyltransferase ribonuclease-like" evidence="11">
    <location>
        <begin position="9"/>
        <end position="81"/>
    </location>
</feature>
<dbReference type="InterPro" id="IPR036631">
    <property type="entry name" value="MGMT_N_sf"/>
</dbReference>
<evidence type="ECO:0000256" key="9">
    <source>
        <dbReference type="HAMAP-Rule" id="MF_00772"/>
    </source>
</evidence>
<evidence type="ECO:0000256" key="8">
    <source>
        <dbReference type="ARBA" id="ARBA00049348"/>
    </source>
</evidence>
<dbReference type="Pfam" id="PF01035">
    <property type="entry name" value="DNA_binding_1"/>
    <property type="match status" value="1"/>
</dbReference>
<keyword evidence="13" id="KW-1185">Reference proteome</keyword>
<comment type="catalytic activity">
    <reaction evidence="1 9">
        <text>a 4-O-methyl-thymidine in DNA + L-cysteinyl-[protein] = a thymidine in DNA + S-methyl-L-cysteinyl-[protein]</text>
        <dbReference type="Rhea" id="RHEA:53428"/>
        <dbReference type="Rhea" id="RHEA-COMP:10131"/>
        <dbReference type="Rhea" id="RHEA-COMP:10132"/>
        <dbReference type="Rhea" id="RHEA-COMP:13555"/>
        <dbReference type="Rhea" id="RHEA-COMP:13556"/>
        <dbReference type="ChEBI" id="CHEBI:29950"/>
        <dbReference type="ChEBI" id="CHEBI:82612"/>
        <dbReference type="ChEBI" id="CHEBI:137386"/>
        <dbReference type="ChEBI" id="CHEBI:137387"/>
        <dbReference type="EC" id="2.1.1.63"/>
    </reaction>
</comment>
<reference evidence="12 13" key="1">
    <citation type="submission" date="2020-08" db="EMBL/GenBank/DDBJ databases">
        <title>Genomic Encyclopedia of Type Strains, Phase IV (KMG-IV): sequencing the most valuable type-strain genomes for metagenomic binning, comparative biology and taxonomic classification.</title>
        <authorList>
            <person name="Goeker M."/>
        </authorList>
    </citation>
    <scope>NUCLEOTIDE SEQUENCE [LARGE SCALE GENOMIC DNA]</scope>
    <source>
        <strain evidence="12 13">DSM 2461</strain>
    </source>
</reference>
<feature type="active site" description="Nucleophile; methyl group acceptor" evidence="9">
    <location>
        <position position="138"/>
    </location>
</feature>
<dbReference type="AlphaFoldDB" id="A0A841RED7"/>
<comment type="similarity">
    <text evidence="2 9">Belongs to the MGMT family.</text>
</comment>
<dbReference type="Proteomes" id="UP000587760">
    <property type="component" value="Unassembled WGS sequence"/>
</dbReference>
<dbReference type="InterPro" id="IPR023546">
    <property type="entry name" value="MGMT"/>
</dbReference>
<dbReference type="PANTHER" id="PTHR10815:SF5">
    <property type="entry name" value="METHYLATED-DNA--PROTEIN-CYSTEINE METHYLTRANSFERASE"/>
    <property type="match status" value="1"/>
</dbReference>
<comment type="catalytic activity">
    <reaction evidence="8 9">
        <text>a 6-O-methyl-2'-deoxyguanosine in DNA + L-cysteinyl-[protein] = S-methyl-L-cysteinyl-[protein] + a 2'-deoxyguanosine in DNA</text>
        <dbReference type="Rhea" id="RHEA:24000"/>
        <dbReference type="Rhea" id="RHEA-COMP:10131"/>
        <dbReference type="Rhea" id="RHEA-COMP:10132"/>
        <dbReference type="Rhea" id="RHEA-COMP:11367"/>
        <dbReference type="Rhea" id="RHEA-COMP:11368"/>
        <dbReference type="ChEBI" id="CHEBI:29950"/>
        <dbReference type="ChEBI" id="CHEBI:82612"/>
        <dbReference type="ChEBI" id="CHEBI:85445"/>
        <dbReference type="ChEBI" id="CHEBI:85448"/>
        <dbReference type="EC" id="2.1.1.63"/>
    </reaction>
</comment>
<dbReference type="InterPro" id="IPR008332">
    <property type="entry name" value="MethylG_MeTrfase_N"/>
</dbReference>
<keyword evidence="7 9" id="KW-0234">DNA repair</keyword>
<dbReference type="EC" id="2.1.1.63" evidence="9"/>
<evidence type="ECO:0000256" key="3">
    <source>
        <dbReference type="ARBA" id="ARBA00022490"/>
    </source>
</evidence>
<proteinExistence type="inferred from homology"/>
<dbReference type="InterPro" id="IPR036388">
    <property type="entry name" value="WH-like_DNA-bd_sf"/>
</dbReference>
<evidence type="ECO:0000259" key="10">
    <source>
        <dbReference type="Pfam" id="PF01035"/>
    </source>
</evidence>
<keyword evidence="5 9" id="KW-0808">Transferase</keyword>
<dbReference type="SUPFAM" id="SSF53155">
    <property type="entry name" value="Methylated DNA-protein cysteine methyltransferase domain"/>
    <property type="match status" value="1"/>
</dbReference>
<evidence type="ECO:0000313" key="12">
    <source>
        <dbReference type="EMBL" id="MBB6481741.1"/>
    </source>
</evidence>
<dbReference type="Gene3D" id="3.30.160.70">
    <property type="entry name" value="Methylated DNA-protein cysteine methyltransferase domain"/>
    <property type="match status" value="1"/>
</dbReference>
<dbReference type="EMBL" id="JACHGJ010000007">
    <property type="protein sequence ID" value="MBB6481741.1"/>
    <property type="molecule type" value="Genomic_DNA"/>
</dbReference>
<dbReference type="CDD" id="cd06445">
    <property type="entry name" value="ATase"/>
    <property type="match status" value="1"/>
</dbReference>
<comment type="function">
    <text evidence="9">Involved in the cellular defense against the biological effects of O6-methylguanine (O6-MeG) and O4-methylthymine (O4-MeT) in DNA. Repairs the methylated nucleobase in DNA by stoichiometrically transferring the methyl group to a cysteine residue in the enzyme. This is a suicide reaction: the enzyme is irreversibly inactivated.</text>
</comment>
<evidence type="ECO:0000256" key="5">
    <source>
        <dbReference type="ARBA" id="ARBA00022679"/>
    </source>
</evidence>